<dbReference type="AlphaFoldDB" id="A0A7Z0SDU8"/>
<dbReference type="Proteomes" id="UP000537890">
    <property type="component" value="Unassembled WGS sequence"/>
</dbReference>
<proteinExistence type="predicted"/>
<gene>
    <name evidence="1" type="ORF">H0A75_06795</name>
</gene>
<evidence type="ECO:0000313" key="2">
    <source>
        <dbReference type="Proteomes" id="UP000537890"/>
    </source>
</evidence>
<accession>A0A7Z0SDU8</accession>
<protein>
    <submittedName>
        <fullName evidence="1">DUF268 domain-containing protein</fullName>
    </submittedName>
</protein>
<dbReference type="EMBL" id="JACCHS010000122">
    <property type="protein sequence ID" value="NYT47316.1"/>
    <property type="molecule type" value="Genomic_DNA"/>
</dbReference>
<name>A0A7Z0SDU8_9GAMM</name>
<reference evidence="1 2" key="1">
    <citation type="submission" date="2020-05" db="EMBL/GenBank/DDBJ databases">
        <title>Horizontal transmission and recombination maintain forever young bacterial symbiont genomes.</title>
        <authorList>
            <person name="Russell S.L."/>
            <person name="Pepper-Tunick E."/>
            <person name="Svedberg J."/>
            <person name="Byrne A."/>
            <person name="Ruelas Castillo J."/>
            <person name="Vollmers C."/>
            <person name="Beinart R.A."/>
            <person name="Corbett-Detig R."/>
        </authorList>
    </citation>
    <scope>NUCLEOTIDE SEQUENCE [LARGE SCALE GENOMIC DNA]</scope>
    <source>
        <strain evidence="1">4727-3</strain>
    </source>
</reference>
<organism evidence="1 2">
    <name type="scientific">Candidatus Methanofishera endochildressiae</name>
    <dbReference type="NCBI Taxonomy" id="2738884"/>
    <lineage>
        <taxon>Bacteria</taxon>
        <taxon>Pseudomonadati</taxon>
        <taxon>Pseudomonadota</taxon>
        <taxon>Gammaproteobacteria</taxon>
        <taxon>Candidatus Methanofishera</taxon>
    </lineage>
</organism>
<sequence length="57" mass="6403">MDAFGSENPWVEACVLEAGAKEIVTLEYGEIISKHPKIKTMTPLQFRKSYLSDTSNK</sequence>
<evidence type="ECO:0000313" key="1">
    <source>
        <dbReference type="EMBL" id="NYT47316.1"/>
    </source>
</evidence>
<comment type="caution">
    <text evidence="1">The sequence shown here is derived from an EMBL/GenBank/DDBJ whole genome shotgun (WGS) entry which is preliminary data.</text>
</comment>